<name>A0A329R4L8_9ACTN</name>
<gene>
    <name evidence="3" type="ORF">DPM12_01575</name>
</gene>
<feature type="region of interest" description="Disordered" evidence="1">
    <location>
        <begin position="140"/>
        <end position="169"/>
    </location>
</feature>
<evidence type="ECO:0000313" key="4">
    <source>
        <dbReference type="Proteomes" id="UP000250462"/>
    </source>
</evidence>
<dbReference type="InterPro" id="IPR046879">
    <property type="entry name" value="KANL3/Tex30_Abhydrolase"/>
</dbReference>
<dbReference type="SUPFAM" id="SSF53474">
    <property type="entry name" value="alpha/beta-Hydrolases"/>
    <property type="match status" value="1"/>
</dbReference>
<feature type="compositionally biased region" description="Low complexity" evidence="1">
    <location>
        <begin position="160"/>
        <end position="169"/>
    </location>
</feature>
<feature type="domain" description="KANL3/Tex30 alpha/beta hydrolase-like" evidence="2">
    <location>
        <begin position="11"/>
        <end position="151"/>
    </location>
</feature>
<dbReference type="AlphaFoldDB" id="A0A329R4L8"/>
<evidence type="ECO:0000256" key="1">
    <source>
        <dbReference type="SAM" id="MobiDB-lite"/>
    </source>
</evidence>
<dbReference type="GO" id="GO:0016787">
    <property type="term" value="F:hydrolase activity"/>
    <property type="evidence" value="ECO:0007669"/>
    <property type="project" value="UniProtKB-KW"/>
</dbReference>
<evidence type="ECO:0000313" key="3">
    <source>
        <dbReference type="EMBL" id="RAW18969.1"/>
    </source>
</evidence>
<protein>
    <submittedName>
        <fullName evidence="3">Hydrolase</fullName>
    </submittedName>
</protein>
<dbReference type="OrthoDB" id="652634at2"/>
<dbReference type="InterPro" id="IPR029058">
    <property type="entry name" value="AB_hydrolase_fold"/>
</dbReference>
<reference evidence="3 4" key="1">
    <citation type="submission" date="2018-06" db="EMBL/GenBank/DDBJ databases">
        <title>Phytoactinopolyspora halophila sp. nov., a novel halophilic actinomycete isolated from a saline soil in China.</title>
        <authorList>
            <person name="Tang S.-K."/>
        </authorList>
    </citation>
    <scope>NUCLEOTIDE SEQUENCE [LARGE SCALE GENOMIC DNA]</scope>
    <source>
        <strain evidence="3 4">YIM 96934</strain>
    </source>
</reference>
<dbReference type="Pfam" id="PF20408">
    <property type="entry name" value="Abhydrolase_11"/>
    <property type="match status" value="1"/>
</dbReference>
<dbReference type="PANTHER" id="PTHR13136:SF11">
    <property type="entry name" value="TESTIS-EXPRESSED PROTEIN 30"/>
    <property type="match status" value="1"/>
</dbReference>
<organism evidence="3 4">
    <name type="scientific">Phytoactinopolyspora halophila</name>
    <dbReference type="NCBI Taxonomy" id="1981511"/>
    <lineage>
        <taxon>Bacteria</taxon>
        <taxon>Bacillati</taxon>
        <taxon>Actinomycetota</taxon>
        <taxon>Actinomycetes</taxon>
        <taxon>Jiangellales</taxon>
        <taxon>Jiangellaceae</taxon>
        <taxon>Phytoactinopolyspora</taxon>
    </lineage>
</organism>
<sequence length="211" mass="21449">MWIDDADDPRLRLVLGHGAGGGVDARDLTALAAALPAVGISVVRVEQPWHVAGKRLAPRPDTLDRAWLAALEAVPGDVPIIAGGRSAGARVACRTARSVGAVAVVALAFPLHPPGKPERSRAAELLGAGVPTLVVQGARDTFGRPDEFPADAPGGHGPADDGSATSEASVPSVVEVPGADHGMAVSKAYDQDKALAMVAGTVREFVEPFAG</sequence>
<comment type="caution">
    <text evidence="3">The sequence shown here is derived from an EMBL/GenBank/DDBJ whole genome shotgun (WGS) entry which is preliminary data.</text>
</comment>
<dbReference type="EMBL" id="QMIG01000001">
    <property type="protein sequence ID" value="RAW18969.1"/>
    <property type="molecule type" value="Genomic_DNA"/>
</dbReference>
<dbReference type="Gene3D" id="3.40.50.1820">
    <property type="entry name" value="alpha/beta hydrolase"/>
    <property type="match status" value="1"/>
</dbReference>
<keyword evidence="4" id="KW-1185">Reference proteome</keyword>
<evidence type="ECO:0000259" key="2">
    <source>
        <dbReference type="Pfam" id="PF20408"/>
    </source>
</evidence>
<dbReference type="PANTHER" id="PTHR13136">
    <property type="entry name" value="TESTIS DEVELOPMENT PROTEIN PRTD"/>
    <property type="match status" value="1"/>
</dbReference>
<dbReference type="Proteomes" id="UP000250462">
    <property type="component" value="Unassembled WGS sequence"/>
</dbReference>
<keyword evidence="3" id="KW-0378">Hydrolase</keyword>
<proteinExistence type="predicted"/>
<accession>A0A329R4L8</accession>
<dbReference type="InterPro" id="IPR026555">
    <property type="entry name" value="NSL3/Tex30"/>
</dbReference>